<proteinExistence type="predicted"/>
<dbReference type="GeneID" id="93990650"/>
<protein>
    <submittedName>
        <fullName evidence="1">Uncharacterized protein</fullName>
    </submittedName>
</protein>
<reference evidence="1 2" key="2">
    <citation type="journal article" date="2017" name="Plant Pathol.">
        <title>Pathogenicity and virulence gene content of Xanthomonas strains infecting Araceae, formerly known as Xanthomonas axonopodis pv. dieffenbachiae.</title>
        <authorList>
            <person name="Constantin E.C."/>
            <person name="Haegeman A."/>
            <person name="Van Vaerenbergh J."/>
            <person name="Baeyen S."/>
            <person name="Van Malderghem C."/>
            <person name="Maes M."/>
            <person name="Cottyn B."/>
        </authorList>
    </citation>
    <scope>NUCLEOTIDE SEQUENCE [LARGE SCALE GENOMIC DNA]</scope>
    <source>
        <strain evidence="1 2">LMG 25940</strain>
    </source>
</reference>
<dbReference type="AlphaFoldDB" id="A0A1V9H3V7"/>
<reference evidence="1 2" key="1">
    <citation type="journal article" date="2016" name="Plant Pathol.">
        <title>Genetic characterization of strains named as Xanthomonas axonopodis pv. dieffenbachiae leads to a taxonomic revision of the X. axonopodis species complex.</title>
        <authorList>
            <person name="Constantin E.C."/>
            <person name="Cleenwerck I."/>
            <person name="Maes M."/>
            <person name="Baeyen S."/>
            <person name="Van Malderghem C."/>
            <person name="De Vos P."/>
            <person name="Cottyn B."/>
        </authorList>
    </citation>
    <scope>NUCLEOTIDE SEQUENCE [LARGE SCALE GENOMIC DNA]</scope>
    <source>
        <strain evidence="1 2">LMG 25940</strain>
    </source>
</reference>
<gene>
    <name evidence="1" type="ORF">IM53_014095</name>
</gene>
<dbReference type="EMBL" id="JPYI02000081">
    <property type="protein sequence ID" value="OQP77450.1"/>
    <property type="molecule type" value="Genomic_DNA"/>
</dbReference>
<name>A0A1V9H3V7_9XANT</name>
<sequence length="173" mass="19390">MQLQVTHIASLGNQSLGNLIKAITMQRKPEIEAGLRAGIDRLLEQSTQRFRSGALAESLALGLQAWALIPEPKANWDYYPQSLSASFVKDYADLHDQENVLRWIQVMALMYDDPDHTDHLVLMTEGEAMLQLGDEARAYAAFGKIYALYGRKGFAGPQKRYLEMLLKQHPSGA</sequence>
<evidence type="ECO:0000313" key="2">
    <source>
        <dbReference type="Proteomes" id="UP000050546"/>
    </source>
</evidence>
<dbReference type="STRING" id="1437877.GCA_001564415_03589"/>
<accession>A0A1V9H3V7</accession>
<dbReference type="RefSeq" id="WP_057679322.1">
    <property type="nucleotide sequence ID" value="NZ_CP041380.1"/>
</dbReference>
<evidence type="ECO:0000313" key="1">
    <source>
        <dbReference type="EMBL" id="OQP77450.1"/>
    </source>
</evidence>
<comment type="caution">
    <text evidence="1">The sequence shown here is derived from an EMBL/GenBank/DDBJ whole genome shotgun (WGS) entry which is preliminary data.</text>
</comment>
<dbReference type="Proteomes" id="UP000050546">
    <property type="component" value="Unassembled WGS sequence"/>
</dbReference>
<organism evidence="1 2">
    <name type="scientific">Xanthomonas phaseoli pv. dieffenbachiae</name>
    <dbReference type="NCBI Taxonomy" id="92828"/>
    <lineage>
        <taxon>Bacteria</taxon>
        <taxon>Pseudomonadati</taxon>
        <taxon>Pseudomonadota</taxon>
        <taxon>Gammaproteobacteria</taxon>
        <taxon>Lysobacterales</taxon>
        <taxon>Lysobacteraceae</taxon>
        <taxon>Xanthomonas</taxon>
    </lineage>
</organism>